<protein>
    <submittedName>
        <fullName evidence="2">Numb</fullName>
    </submittedName>
</protein>
<dbReference type="PANTHER" id="PTHR47368">
    <property type="entry name" value="NUMB"/>
    <property type="match status" value="1"/>
</dbReference>
<organism evidence="2 3">
    <name type="scientific">Caerostris darwini</name>
    <dbReference type="NCBI Taxonomy" id="1538125"/>
    <lineage>
        <taxon>Eukaryota</taxon>
        <taxon>Metazoa</taxon>
        <taxon>Ecdysozoa</taxon>
        <taxon>Arthropoda</taxon>
        <taxon>Chelicerata</taxon>
        <taxon>Arachnida</taxon>
        <taxon>Araneae</taxon>
        <taxon>Araneomorphae</taxon>
        <taxon>Entelegynae</taxon>
        <taxon>Araneoidea</taxon>
        <taxon>Araneidae</taxon>
        <taxon>Caerostris</taxon>
    </lineage>
</organism>
<keyword evidence="1" id="KW-0597">Phosphoprotein</keyword>
<evidence type="ECO:0000313" key="3">
    <source>
        <dbReference type="Proteomes" id="UP001054837"/>
    </source>
</evidence>
<feature type="non-terminal residue" evidence="2">
    <location>
        <position position="47"/>
    </location>
</feature>
<gene>
    <name evidence="2" type="ORF">CDAR_525651</name>
</gene>
<reference evidence="2 3" key="1">
    <citation type="submission" date="2021-06" db="EMBL/GenBank/DDBJ databases">
        <title>Caerostris darwini draft genome.</title>
        <authorList>
            <person name="Kono N."/>
            <person name="Arakawa K."/>
        </authorList>
    </citation>
    <scope>NUCLEOTIDE SEQUENCE [LARGE SCALE GENOMIC DNA]</scope>
</reference>
<evidence type="ECO:0000313" key="2">
    <source>
        <dbReference type="EMBL" id="GIY01920.1"/>
    </source>
</evidence>
<evidence type="ECO:0000256" key="1">
    <source>
        <dbReference type="ARBA" id="ARBA00022553"/>
    </source>
</evidence>
<dbReference type="PANTHER" id="PTHR47368:SF2">
    <property type="entry name" value="PID DOMAIN-CONTAINING PROTEIN"/>
    <property type="match status" value="1"/>
</dbReference>
<dbReference type="InterPro" id="IPR016698">
    <property type="entry name" value="Numb/numb-like"/>
</dbReference>
<dbReference type="EMBL" id="BPLQ01003627">
    <property type="protein sequence ID" value="GIY01920.1"/>
    <property type="molecule type" value="Genomic_DNA"/>
</dbReference>
<name>A0AAV4PXQ8_9ARAC</name>
<dbReference type="GO" id="GO:0005737">
    <property type="term" value="C:cytoplasm"/>
    <property type="evidence" value="ECO:0007669"/>
    <property type="project" value="TreeGrafter"/>
</dbReference>
<accession>A0AAV4PXQ8</accession>
<dbReference type="AlphaFoldDB" id="A0AAV4PXQ8"/>
<sequence>MVMDRLRRSLRDSFRRKKDHIPECSKPHQWQADEAAVRAGTCSFPVK</sequence>
<comment type="caution">
    <text evidence="2">The sequence shown here is derived from an EMBL/GenBank/DDBJ whole genome shotgun (WGS) entry which is preliminary data.</text>
</comment>
<dbReference type="Proteomes" id="UP001054837">
    <property type="component" value="Unassembled WGS sequence"/>
</dbReference>
<proteinExistence type="predicted"/>
<keyword evidence="3" id="KW-1185">Reference proteome</keyword>